<feature type="compositionally biased region" description="Basic and acidic residues" evidence="1">
    <location>
        <begin position="39"/>
        <end position="50"/>
    </location>
</feature>
<proteinExistence type="predicted"/>
<evidence type="ECO:0000313" key="2">
    <source>
        <dbReference type="EMBL" id="THU84718.1"/>
    </source>
</evidence>
<dbReference type="Proteomes" id="UP000297245">
    <property type="component" value="Unassembled WGS sequence"/>
</dbReference>
<protein>
    <submittedName>
        <fullName evidence="2">Uncharacterized protein</fullName>
    </submittedName>
</protein>
<dbReference type="EMBL" id="ML179583">
    <property type="protein sequence ID" value="THU84718.1"/>
    <property type="molecule type" value="Genomic_DNA"/>
</dbReference>
<feature type="region of interest" description="Disordered" evidence="1">
    <location>
        <begin position="107"/>
        <end position="154"/>
    </location>
</feature>
<accession>A0A4S8L937</accession>
<name>A0A4S8L937_DENBC</name>
<feature type="region of interest" description="Disordered" evidence="1">
    <location>
        <begin position="28"/>
        <end position="50"/>
    </location>
</feature>
<evidence type="ECO:0000313" key="3">
    <source>
        <dbReference type="Proteomes" id="UP000297245"/>
    </source>
</evidence>
<evidence type="ECO:0000256" key="1">
    <source>
        <dbReference type="SAM" id="MobiDB-lite"/>
    </source>
</evidence>
<dbReference type="OrthoDB" id="3067692at2759"/>
<gene>
    <name evidence="2" type="ORF">K435DRAFT_806482</name>
</gene>
<reference evidence="2 3" key="1">
    <citation type="journal article" date="2019" name="Nat. Ecol. Evol.">
        <title>Megaphylogeny resolves global patterns of mushroom evolution.</title>
        <authorList>
            <person name="Varga T."/>
            <person name="Krizsan K."/>
            <person name="Foldi C."/>
            <person name="Dima B."/>
            <person name="Sanchez-Garcia M."/>
            <person name="Sanchez-Ramirez S."/>
            <person name="Szollosi G.J."/>
            <person name="Szarkandi J.G."/>
            <person name="Papp V."/>
            <person name="Albert L."/>
            <person name="Andreopoulos W."/>
            <person name="Angelini C."/>
            <person name="Antonin V."/>
            <person name="Barry K.W."/>
            <person name="Bougher N.L."/>
            <person name="Buchanan P."/>
            <person name="Buyck B."/>
            <person name="Bense V."/>
            <person name="Catcheside P."/>
            <person name="Chovatia M."/>
            <person name="Cooper J."/>
            <person name="Damon W."/>
            <person name="Desjardin D."/>
            <person name="Finy P."/>
            <person name="Geml J."/>
            <person name="Haridas S."/>
            <person name="Hughes K."/>
            <person name="Justo A."/>
            <person name="Karasinski D."/>
            <person name="Kautmanova I."/>
            <person name="Kiss B."/>
            <person name="Kocsube S."/>
            <person name="Kotiranta H."/>
            <person name="LaButti K.M."/>
            <person name="Lechner B.E."/>
            <person name="Liimatainen K."/>
            <person name="Lipzen A."/>
            <person name="Lukacs Z."/>
            <person name="Mihaltcheva S."/>
            <person name="Morgado L.N."/>
            <person name="Niskanen T."/>
            <person name="Noordeloos M.E."/>
            <person name="Ohm R.A."/>
            <person name="Ortiz-Santana B."/>
            <person name="Ovrebo C."/>
            <person name="Racz N."/>
            <person name="Riley R."/>
            <person name="Savchenko A."/>
            <person name="Shiryaev A."/>
            <person name="Soop K."/>
            <person name="Spirin V."/>
            <person name="Szebenyi C."/>
            <person name="Tomsovsky M."/>
            <person name="Tulloss R.E."/>
            <person name="Uehling J."/>
            <person name="Grigoriev I.V."/>
            <person name="Vagvolgyi C."/>
            <person name="Papp T."/>
            <person name="Martin F.M."/>
            <person name="Miettinen O."/>
            <person name="Hibbett D.S."/>
            <person name="Nagy L.G."/>
        </authorList>
    </citation>
    <scope>NUCLEOTIDE SEQUENCE [LARGE SCALE GENOMIC DNA]</scope>
    <source>
        <strain evidence="2 3">CBS 962.96</strain>
    </source>
</reference>
<organism evidence="2 3">
    <name type="scientific">Dendrothele bispora (strain CBS 962.96)</name>
    <dbReference type="NCBI Taxonomy" id="1314807"/>
    <lineage>
        <taxon>Eukaryota</taxon>
        <taxon>Fungi</taxon>
        <taxon>Dikarya</taxon>
        <taxon>Basidiomycota</taxon>
        <taxon>Agaricomycotina</taxon>
        <taxon>Agaricomycetes</taxon>
        <taxon>Agaricomycetidae</taxon>
        <taxon>Agaricales</taxon>
        <taxon>Agaricales incertae sedis</taxon>
        <taxon>Dendrothele</taxon>
    </lineage>
</organism>
<sequence length="621" mass="69314">MSEDSGVMQLAGFASAYWSAEKERFGLEEKAKKCKKQRDKAERERFELEETTEKYKRQREKAADRLCEMIRDKKKVEAESRCPDLTFCNMIFASWVKFWKKGKSAKSTARKSTGGKAPRKKLGGGLVNSGVAPTNTDVSPISKKRKTNPNVDSDNDERLLDYQTHFAKTPAETRWCRGCNDDTESAKVNCDICHHVVCYGPSGSGACLELTAEAIGSTDWTFFNCPACELLQHKTTQFIYYGFYGSDRNPMKKIIGSINNHQFTFFKPVKLQKLAIVQLQCNGANKDFEMPYRYMSLRAATYASGVVSVADVLKHRLTSPATTNLTLSQPEPLLTAHMSFDLDSPEGSAQHDSNMINLKKTVDAMAINHVVIVLVTHADPETGDLHFTADGGGAQELAVVMDALFPATIQDWLLERTVHLFMLVCGTKPLTKEGYAYMTALVARKVFDHVFLFPTAHLQPSEIALFASDLVEQVFMHYQTTERAVMLTLQNLPRLGLHTRILRLSAQTDSSGEPSAIAIRYVWTQSRCRPWGLDAPTFCVACNSVKTFDRAERKTDPNGNLAVVFRCSGPASKKAGLTPCAKDIVIPLSLCEGKLIKGPKDSRGLWQEHEFVWDASVLLRF</sequence>
<keyword evidence="3" id="KW-1185">Reference proteome</keyword>
<dbReference type="AlphaFoldDB" id="A0A4S8L937"/>